<proteinExistence type="predicted"/>
<feature type="compositionally biased region" description="Basic and acidic residues" evidence="1">
    <location>
        <begin position="11"/>
        <end position="25"/>
    </location>
</feature>
<protein>
    <submittedName>
        <fullName evidence="2">DUF3527 DOMAIN PROTEIN</fullName>
    </submittedName>
</protein>
<accession>A0A9Q0X3C7</accession>
<name>A0A9Q0X3C7_9ROSI</name>
<feature type="compositionally biased region" description="Polar residues" evidence="1">
    <location>
        <begin position="207"/>
        <end position="244"/>
    </location>
</feature>
<feature type="region of interest" description="Disordered" evidence="1">
    <location>
        <begin position="1"/>
        <end position="25"/>
    </location>
</feature>
<reference evidence="2" key="1">
    <citation type="submission" date="2022-11" db="EMBL/GenBank/DDBJ databases">
        <authorList>
            <person name="Hyden B.L."/>
            <person name="Feng K."/>
            <person name="Yates T."/>
            <person name="Jawdy S."/>
            <person name="Smart L.B."/>
            <person name="Muchero W."/>
        </authorList>
    </citation>
    <scope>NUCLEOTIDE SEQUENCE</scope>
    <source>
        <tissue evidence="2">Shoot tip</tissue>
    </source>
</reference>
<dbReference type="EMBL" id="JAPFFM010000001">
    <property type="protein sequence ID" value="KAJ6777738.1"/>
    <property type="molecule type" value="Genomic_DNA"/>
</dbReference>
<organism evidence="2 3">
    <name type="scientific">Salix koriyanagi</name>
    <dbReference type="NCBI Taxonomy" id="2511006"/>
    <lineage>
        <taxon>Eukaryota</taxon>
        <taxon>Viridiplantae</taxon>
        <taxon>Streptophyta</taxon>
        <taxon>Embryophyta</taxon>
        <taxon>Tracheophyta</taxon>
        <taxon>Spermatophyta</taxon>
        <taxon>Magnoliopsida</taxon>
        <taxon>eudicotyledons</taxon>
        <taxon>Gunneridae</taxon>
        <taxon>Pentapetalae</taxon>
        <taxon>rosids</taxon>
        <taxon>fabids</taxon>
        <taxon>Malpighiales</taxon>
        <taxon>Salicaceae</taxon>
        <taxon>Saliceae</taxon>
        <taxon>Salix</taxon>
    </lineage>
</organism>
<dbReference type="AlphaFoldDB" id="A0A9Q0X3C7"/>
<dbReference type="Pfam" id="PF12043">
    <property type="entry name" value="DUF3527"/>
    <property type="match status" value="1"/>
</dbReference>
<comment type="caution">
    <text evidence="2">The sequence shown here is derived from an EMBL/GenBank/DDBJ whole genome shotgun (WGS) entry which is preliminary data.</text>
</comment>
<sequence>MKTKTKTAIKPPEDELMKRSGKLQEQKAYVADQDVDQTNERLILLIPRDSPQGSLPGVPHKSTMVFGEKEEEANRKSFSDVPVDIFFPAVRSDVPHSCPLPCENGRPSEQKWHSGDMENLSFLSDSSQSVPQQARIRMITSRDTISKAKKPTAMLTDSSSKEPFVAYQKMSRLPSEKVRSTSPFRRLSIGMSKISKSFSSKEGSSKTQLSSTYNSAQSGSESAMASMRQGNQRSDAQNAYSRARSSPLRRFGAVKSDATTPGKISVSDSFKDKKHISSPFQALLRVAVKNGQPMFTFAVDNERDLLAATIKKLSASREDDYSCIYTFFAIQEVKKKNGRWTNQGGKGKGHDYIPNVVAQLKVYGSQVFQFD</sequence>
<dbReference type="InterPro" id="IPR021916">
    <property type="entry name" value="DUF3527"/>
</dbReference>
<evidence type="ECO:0000313" key="3">
    <source>
        <dbReference type="Proteomes" id="UP001151752"/>
    </source>
</evidence>
<feature type="compositionally biased region" description="Low complexity" evidence="1">
    <location>
        <begin position="195"/>
        <end position="206"/>
    </location>
</feature>
<dbReference type="PANTHER" id="PTHR31390:SF4">
    <property type="entry name" value="DUF3527 DOMAIN-CONTAINING PROTEIN"/>
    <property type="match status" value="1"/>
</dbReference>
<gene>
    <name evidence="2" type="ORF">OIU74_001670</name>
</gene>
<dbReference type="PANTHER" id="PTHR31390">
    <property type="entry name" value="EXPRESSED PROTEIN"/>
    <property type="match status" value="1"/>
</dbReference>
<evidence type="ECO:0000313" key="2">
    <source>
        <dbReference type="EMBL" id="KAJ6777738.1"/>
    </source>
</evidence>
<evidence type="ECO:0000256" key="1">
    <source>
        <dbReference type="SAM" id="MobiDB-lite"/>
    </source>
</evidence>
<reference evidence="2" key="2">
    <citation type="journal article" date="2023" name="Int. J. Mol. Sci.">
        <title>De Novo Assembly and Annotation of 11 Diverse Shrub Willow (Salix) Genomes Reveals Novel Gene Organization in Sex-Linked Regions.</title>
        <authorList>
            <person name="Hyden B."/>
            <person name="Feng K."/>
            <person name="Yates T.B."/>
            <person name="Jawdy S."/>
            <person name="Cereghino C."/>
            <person name="Smart L.B."/>
            <person name="Muchero W."/>
        </authorList>
    </citation>
    <scope>NUCLEOTIDE SEQUENCE</scope>
    <source>
        <tissue evidence="2">Shoot tip</tissue>
    </source>
</reference>
<feature type="region of interest" description="Disordered" evidence="1">
    <location>
        <begin position="195"/>
        <end position="259"/>
    </location>
</feature>
<dbReference type="Proteomes" id="UP001151752">
    <property type="component" value="Chromosome 16"/>
</dbReference>
<keyword evidence="3" id="KW-1185">Reference proteome</keyword>